<dbReference type="Proteomes" id="UP000094526">
    <property type="component" value="Unassembled WGS sequence"/>
</dbReference>
<name>A0A1C1CFY5_9EURO</name>
<dbReference type="AlphaFoldDB" id="A0A1C1CFY5"/>
<sequence length="152" mass="16555">MVGFTGAVLPPKFVPPTFQLARIEIAGVTLEESTQITALSVYCLGIVATALMAFSDTNCKIVLGALHFCRRTLTSVIQSSMPGNIAASWWKGVGPSMVERSTCMTASSADDEFQPVVSAMRLSQGHLTVAQKHFVRPFRFISPKLQPQRLVR</sequence>
<protein>
    <submittedName>
        <fullName evidence="1">Uncharacterized protein</fullName>
    </submittedName>
</protein>
<gene>
    <name evidence="1" type="ORF">CLCR_03736</name>
</gene>
<reference evidence="2" key="1">
    <citation type="submission" date="2015-07" db="EMBL/GenBank/DDBJ databases">
        <authorList>
            <person name="Teixeira M.M."/>
            <person name="Souza R.C."/>
            <person name="Almeida L.G."/>
            <person name="Vicente V.A."/>
            <person name="de Hoog S."/>
            <person name="Bocca A.L."/>
            <person name="de Almeida S.R."/>
            <person name="Vasconcelos A.T."/>
            <person name="Felipe M.S."/>
        </authorList>
    </citation>
    <scope>NUCLEOTIDE SEQUENCE [LARGE SCALE GENOMIC DNA]</scope>
    <source>
        <strain evidence="2">KSF</strain>
    </source>
</reference>
<dbReference type="EMBL" id="LGRB01000013">
    <property type="protein sequence ID" value="OCT47433.1"/>
    <property type="molecule type" value="Genomic_DNA"/>
</dbReference>
<organism evidence="1 2">
    <name type="scientific">Cladophialophora carrionii</name>
    <dbReference type="NCBI Taxonomy" id="86049"/>
    <lineage>
        <taxon>Eukaryota</taxon>
        <taxon>Fungi</taxon>
        <taxon>Dikarya</taxon>
        <taxon>Ascomycota</taxon>
        <taxon>Pezizomycotina</taxon>
        <taxon>Eurotiomycetes</taxon>
        <taxon>Chaetothyriomycetidae</taxon>
        <taxon>Chaetothyriales</taxon>
        <taxon>Herpotrichiellaceae</taxon>
        <taxon>Cladophialophora</taxon>
    </lineage>
</organism>
<evidence type="ECO:0000313" key="1">
    <source>
        <dbReference type="EMBL" id="OCT47433.1"/>
    </source>
</evidence>
<proteinExistence type="predicted"/>
<comment type="caution">
    <text evidence="1">The sequence shown here is derived from an EMBL/GenBank/DDBJ whole genome shotgun (WGS) entry which is preliminary data.</text>
</comment>
<keyword evidence="2" id="KW-1185">Reference proteome</keyword>
<accession>A0A1C1CFY5</accession>
<evidence type="ECO:0000313" key="2">
    <source>
        <dbReference type="Proteomes" id="UP000094526"/>
    </source>
</evidence>
<dbReference type="VEuPathDB" id="FungiDB:CLCR_03736"/>